<evidence type="ECO:0000259" key="17">
    <source>
        <dbReference type="PROSITE" id="PS50886"/>
    </source>
</evidence>
<dbReference type="SUPFAM" id="SSF50249">
    <property type="entry name" value="Nucleic acid-binding proteins"/>
    <property type="match status" value="1"/>
</dbReference>
<proteinExistence type="inferred from homology"/>
<keyword evidence="21" id="KW-1185">Reference proteome</keyword>
<gene>
    <name evidence="15" type="primary">pheT</name>
    <name evidence="20" type="ORF">FC07_GL002634</name>
</gene>
<dbReference type="Gene3D" id="3.50.40.10">
    <property type="entry name" value="Phenylalanyl-trna Synthetase, Chain B, domain 3"/>
    <property type="match status" value="1"/>
</dbReference>
<comment type="caution">
    <text evidence="20">The sequence shown here is derived from an EMBL/GenBank/DDBJ whole genome shotgun (WGS) entry which is preliminary data.</text>
</comment>
<dbReference type="OrthoDB" id="9805455at2"/>
<dbReference type="GO" id="GO:0000287">
    <property type="term" value="F:magnesium ion binding"/>
    <property type="evidence" value="ECO:0007669"/>
    <property type="project" value="UniProtKB-UniRule"/>
</dbReference>
<dbReference type="NCBIfam" id="NF045760">
    <property type="entry name" value="YtpR"/>
    <property type="match status" value="1"/>
</dbReference>
<keyword evidence="7 15" id="KW-0479">Metal-binding</keyword>
<dbReference type="PROSITE" id="PS51483">
    <property type="entry name" value="B5"/>
    <property type="match status" value="1"/>
</dbReference>
<evidence type="ECO:0000259" key="18">
    <source>
        <dbReference type="PROSITE" id="PS51447"/>
    </source>
</evidence>
<dbReference type="InterPro" id="IPR041616">
    <property type="entry name" value="PheRS_beta_core"/>
</dbReference>
<dbReference type="InterPro" id="IPR020825">
    <property type="entry name" value="Phe-tRNA_synthase-like_B3/B4"/>
</dbReference>
<dbReference type="Gene3D" id="3.30.930.10">
    <property type="entry name" value="Bira Bifunctional Protein, Domain 2"/>
    <property type="match status" value="1"/>
</dbReference>
<dbReference type="FunFam" id="2.40.50.140:FF:000045">
    <property type="entry name" value="Phenylalanine--tRNA ligase beta subunit"/>
    <property type="match status" value="1"/>
</dbReference>
<dbReference type="InterPro" id="IPR002547">
    <property type="entry name" value="tRNA-bd_dom"/>
</dbReference>
<evidence type="ECO:0000256" key="14">
    <source>
        <dbReference type="ARBA" id="ARBA00049255"/>
    </source>
</evidence>
<feature type="binding site" evidence="15">
    <location>
        <position position="468"/>
    </location>
    <ligand>
        <name>Mg(2+)</name>
        <dbReference type="ChEBI" id="CHEBI:18420"/>
        <note>shared with alpha subunit</note>
    </ligand>
</feature>
<dbReference type="PROSITE" id="PS51447">
    <property type="entry name" value="FDX_ACB"/>
    <property type="match status" value="1"/>
</dbReference>
<dbReference type="Pfam" id="PF03483">
    <property type="entry name" value="B3_4"/>
    <property type="match status" value="1"/>
</dbReference>
<dbReference type="SUPFAM" id="SSF54991">
    <property type="entry name" value="Anticodon-binding domain of PheRS"/>
    <property type="match status" value="1"/>
</dbReference>
<evidence type="ECO:0000313" key="21">
    <source>
        <dbReference type="Proteomes" id="UP000051461"/>
    </source>
</evidence>
<evidence type="ECO:0000256" key="4">
    <source>
        <dbReference type="ARBA" id="ARBA00022490"/>
    </source>
</evidence>
<dbReference type="PROSITE" id="PS50886">
    <property type="entry name" value="TRBD"/>
    <property type="match status" value="1"/>
</dbReference>
<dbReference type="CDD" id="cd02796">
    <property type="entry name" value="tRNA_bind_bactPheRS"/>
    <property type="match status" value="1"/>
</dbReference>
<dbReference type="FunFam" id="3.30.930.10:FF:000022">
    <property type="entry name" value="Phenylalanine--tRNA ligase beta subunit"/>
    <property type="match status" value="1"/>
</dbReference>
<sequence length="806" mass="88038">MKVSYNWLKEYVDITATPTELANKITLTGIEVEGVSRLADGLKKLVVGYIETAKPHPNSDHMTICQVNIGAADLTQIVCGAPNVAAGQKVIVALPGARIAGNEKIKKGKLRGEVSNGMICALQEIGFSNDIAPQSYDTGIYVLPADAKVGEPVFPYLGMDDAVLDLAITPNRADAMSMHGVAYEVAAIYGKDVHFPETTLTEDPDSQIADYLTASVVNATDAPSYNLRVIKDIKIQPSPLWLQKRLWNAGIRPIDNIVDVTNYMMLTFGQPMHAFDYDQMASKQIAVRRATANEPFTTLDGEERTLTPDDIVITNGDVPTGLAGVMGGLDSEITPKTKTVVLESAIFNPTLIRKTAQRYNLRSEASSRFEKGTNKGIVLQVLDAAAALMAELGDGKVVSGVVSPTHLAATPVNVTVTQAQINHKLGTTITIPEITKIFQQLHFDVTEDQGTFNVSVPTHRWDIAIAADLIEEVVRLYGYDRIPATLTASASTPGILTANQRLMRQIDQQLEGSGLSQAISYALTTPEKAQAFNLNAAWQPTSVDWPMTQDHQTLRMSLISGLLDDLAYNVARKQTNVALYEQGRVFVKDDADQTRPAEVEHLAGAVTGIWQAASWQQKEQAVDFYGLKGIVEQLLHNLHLNDGIQYVATETRRNMHPGQTADIYVGETLVGFMGQIHPQVAQQNHLAATFVFELDMTQLQALAATPVVYQPVAKYPAVTRDIALLVDRHVQHQAIVAAIYAKGGAFLQDVTLFDLYEGHHVAPGKKSLAYTLTYQNANDTLTDDQVNQAFEKIKKLVVSEFNAEIR</sequence>
<dbReference type="STRING" id="1423726.FC07_GL002634"/>
<keyword evidence="9 15" id="KW-0067">ATP-binding</keyword>
<comment type="subcellular location">
    <subcellularLocation>
        <location evidence="1 15">Cytoplasm</location>
    </subcellularLocation>
</comment>
<keyword evidence="5 16" id="KW-0820">tRNA-binding</keyword>
<feature type="domain" description="B5" evidence="19">
    <location>
        <begin position="409"/>
        <end position="484"/>
    </location>
</feature>
<dbReference type="PANTHER" id="PTHR10947">
    <property type="entry name" value="PHENYLALANYL-TRNA SYNTHETASE BETA CHAIN AND LEUCINE-RICH REPEAT-CONTAINING PROTEIN 47"/>
    <property type="match status" value="1"/>
</dbReference>
<evidence type="ECO:0000256" key="8">
    <source>
        <dbReference type="ARBA" id="ARBA00022741"/>
    </source>
</evidence>
<evidence type="ECO:0000256" key="1">
    <source>
        <dbReference type="ARBA" id="ARBA00004496"/>
    </source>
</evidence>
<accession>A0A0R1HA92</accession>
<name>A0A0R1HA92_9LACO</name>
<dbReference type="GO" id="GO:0006432">
    <property type="term" value="P:phenylalanyl-tRNA aminoacylation"/>
    <property type="evidence" value="ECO:0007669"/>
    <property type="project" value="UniProtKB-UniRule"/>
</dbReference>
<dbReference type="FunFam" id="3.30.70.380:FF:000001">
    <property type="entry name" value="Phenylalanine--tRNA ligase beta subunit"/>
    <property type="match status" value="1"/>
</dbReference>
<keyword evidence="12 15" id="KW-0648">Protein biosynthesis</keyword>
<evidence type="ECO:0000259" key="19">
    <source>
        <dbReference type="PROSITE" id="PS51483"/>
    </source>
</evidence>
<dbReference type="CDD" id="cd00769">
    <property type="entry name" value="PheRS_beta_core"/>
    <property type="match status" value="1"/>
</dbReference>
<evidence type="ECO:0000256" key="16">
    <source>
        <dbReference type="PROSITE-ProRule" id="PRU00209"/>
    </source>
</evidence>
<feature type="binding site" evidence="15">
    <location>
        <position position="462"/>
    </location>
    <ligand>
        <name>Mg(2+)</name>
        <dbReference type="ChEBI" id="CHEBI:18420"/>
        <note>shared with alpha subunit</note>
    </ligand>
</feature>
<dbReference type="GO" id="GO:0009328">
    <property type="term" value="C:phenylalanine-tRNA ligase complex"/>
    <property type="evidence" value="ECO:0007669"/>
    <property type="project" value="TreeGrafter"/>
</dbReference>
<dbReference type="Pfam" id="PF01588">
    <property type="entry name" value="tRNA_bind"/>
    <property type="match status" value="1"/>
</dbReference>
<evidence type="ECO:0000256" key="7">
    <source>
        <dbReference type="ARBA" id="ARBA00022723"/>
    </source>
</evidence>
<dbReference type="SUPFAM" id="SSF55681">
    <property type="entry name" value="Class II aaRS and biotin synthetases"/>
    <property type="match status" value="1"/>
</dbReference>
<dbReference type="FunFam" id="3.30.56.10:FF:000002">
    <property type="entry name" value="Phenylalanine--tRNA ligase beta subunit"/>
    <property type="match status" value="1"/>
</dbReference>
<dbReference type="SUPFAM" id="SSF46955">
    <property type="entry name" value="Putative DNA-binding domain"/>
    <property type="match status" value="1"/>
</dbReference>
<dbReference type="InterPro" id="IPR005146">
    <property type="entry name" value="B3/B4_tRNA-bd"/>
</dbReference>
<dbReference type="GO" id="GO:0016740">
    <property type="term" value="F:transferase activity"/>
    <property type="evidence" value="ECO:0007669"/>
    <property type="project" value="UniProtKB-ARBA"/>
</dbReference>
<comment type="similarity">
    <text evidence="2 15">Belongs to the phenylalanyl-tRNA synthetase beta subunit family. Type 1 subfamily.</text>
</comment>
<dbReference type="SMART" id="SM00896">
    <property type="entry name" value="FDX-ACB"/>
    <property type="match status" value="1"/>
</dbReference>
<dbReference type="InterPro" id="IPR012340">
    <property type="entry name" value="NA-bd_OB-fold"/>
</dbReference>
<dbReference type="Pfam" id="PF03484">
    <property type="entry name" value="B5"/>
    <property type="match status" value="1"/>
</dbReference>
<dbReference type="EMBL" id="AZDA01000003">
    <property type="protein sequence ID" value="KRK40881.1"/>
    <property type="molecule type" value="Genomic_DNA"/>
</dbReference>
<evidence type="ECO:0000256" key="9">
    <source>
        <dbReference type="ARBA" id="ARBA00022840"/>
    </source>
</evidence>
<dbReference type="EC" id="6.1.1.20" evidence="15"/>
<feature type="binding site" evidence="15">
    <location>
        <position position="472"/>
    </location>
    <ligand>
        <name>Mg(2+)</name>
        <dbReference type="ChEBI" id="CHEBI:18420"/>
        <note>shared with alpha subunit</note>
    </ligand>
</feature>
<keyword evidence="11 16" id="KW-0694">RNA-binding</keyword>
<evidence type="ECO:0000256" key="5">
    <source>
        <dbReference type="ARBA" id="ARBA00022555"/>
    </source>
</evidence>
<evidence type="ECO:0000256" key="2">
    <source>
        <dbReference type="ARBA" id="ARBA00008653"/>
    </source>
</evidence>
<dbReference type="Gene3D" id="2.40.50.140">
    <property type="entry name" value="Nucleic acid-binding proteins"/>
    <property type="match status" value="1"/>
</dbReference>
<dbReference type="HAMAP" id="MF_00283">
    <property type="entry name" value="Phe_tRNA_synth_beta1"/>
    <property type="match status" value="1"/>
</dbReference>
<feature type="binding site" evidence="15">
    <location>
        <position position="471"/>
    </location>
    <ligand>
        <name>Mg(2+)</name>
        <dbReference type="ChEBI" id="CHEBI:18420"/>
        <note>shared with alpha subunit</note>
    </ligand>
</feature>
<dbReference type="InterPro" id="IPR033714">
    <property type="entry name" value="tRNA_bind_bactPheRS"/>
</dbReference>
<dbReference type="RefSeq" id="WP_057903315.1">
    <property type="nucleotide sequence ID" value="NZ_AZDA01000003.1"/>
</dbReference>
<dbReference type="InterPro" id="IPR045864">
    <property type="entry name" value="aa-tRNA-synth_II/BPL/LPL"/>
</dbReference>
<dbReference type="SUPFAM" id="SSF56037">
    <property type="entry name" value="PheT/TilS domain"/>
    <property type="match status" value="1"/>
</dbReference>
<evidence type="ECO:0000313" key="20">
    <source>
        <dbReference type="EMBL" id="KRK40881.1"/>
    </source>
</evidence>
<dbReference type="GO" id="GO:0140096">
    <property type="term" value="F:catalytic activity, acting on a protein"/>
    <property type="evidence" value="ECO:0007669"/>
    <property type="project" value="UniProtKB-ARBA"/>
</dbReference>
<evidence type="ECO:0000256" key="3">
    <source>
        <dbReference type="ARBA" id="ARBA00011209"/>
    </source>
</evidence>
<evidence type="ECO:0000256" key="6">
    <source>
        <dbReference type="ARBA" id="ARBA00022598"/>
    </source>
</evidence>
<dbReference type="SMART" id="SM00874">
    <property type="entry name" value="B5"/>
    <property type="match status" value="1"/>
</dbReference>
<evidence type="ECO:0000256" key="13">
    <source>
        <dbReference type="ARBA" id="ARBA00023146"/>
    </source>
</evidence>
<protein>
    <recommendedName>
        <fullName evidence="15">Phenylalanine--tRNA ligase beta subunit</fullName>
        <ecNumber evidence="15">6.1.1.20</ecNumber>
    </recommendedName>
    <alternativeName>
        <fullName evidence="15">Phenylalanyl-tRNA synthetase beta subunit</fullName>
        <shortName evidence="15">PheRS</shortName>
    </alternativeName>
</protein>
<dbReference type="Pfam" id="PF17759">
    <property type="entry name" value="tRNA_synthFbeta"/>
    <property type="match status" value="1"/>
</dbReference>
<keyword evidence="10 15" id="KW-0460">Magnesium</keyword>
<reference evidence="20 21" key="1">
    <citation type="journal article" date="2015" name="Genome Announc.">
        <title>Expanding the biotechnology potential of lactobacilli through comparative genomics of 213 strains and associated genera.</title>
        <authorList>
            <person name="Sun Z."/>
            <person name="Harris H.M."/>
            <person name="McCann A."/>
            <person name="Guo C."/>
            <person name="Argimon S."/>
            <person name="Zhang W."/>
            <person name="Yang X."/>
            <person name="Jeffery I.B."/>
            <person name="Cooney J.C."/>
            <person name="Kagawa T.F."/>
            <person name="Liu W."/>
            <person name="Song Y."/>
            <person name="Salvetti E."/>
            <person name="Wrobel A."/>
            <person name="Rasinkangas P."/>
            <person name="Parkhill J."/>
            <person name="Rea M.C."/>
            <person name="O'Sullivan O."/>
            <person name="Ritari J."/>
            <person name="Douillard F.P."/>
            <person name="Paul Ross R."/>
            <person name="Yang R."/>
            <person name="Briner A.E."/>
            <person name="Felis G.E."/>
            <person name="de Vos W.M."/>
            <person name="Barrangou R."/>
            <person name="Klaenhammer T.R."/>
            <person name="Caufield P.W."/>
            <person name="Cui Y."/>
            <person name="Zhang H."/>
            <person name="O'Toole P.W."/>
        </authorList>
    </citation>
    <scope>NUCLEOTIDE SEQUENCE [LARGE SCALE GENOMIC DNA]</scope>
    <source>
        <strain evidence="20 21">DSM 20003</strain>
    </source>
</reference>
<comment type="cofactor">
    <cofactor evidence="15">
        <name>Mg(2+)</name>
        <dbReference type="ChEBI" id="CHEBI:18420"/>
    </cofactor>
    <text evidence="15">Binds 2 magnesium ions per tetramer.</text>
</comment>
<comment type="catalytic activity">
    <reaction evidence="14 15">
        <text>tRNA(Phe) + L-phenylalanine + ATP = L-phenylalanyl-tRNA(Phe) + AMP + diphosphate + H(+)</text>
        <dbReference type="Rhea" id="RHEA:19413"/>
        <dbReference type="Rhea" id="RHEA-COMP:9668"/>
        <dbReference type="Rhea" id="RHEA-COMP:9699"/>
        <dbReference type="ChEBI" id="CHEBI:15378"/>
        <dbReference type="ChEBI" id="CHEBI:30616"/>
        <dbReference type="ChEBI" id="CHEBI:33019"/>
        <dbReference type="ChEBI" id="CHEBI:58095"/>
        <dbReference type="ChEBI" id="CHEBI:78442"/>
        <dbReference type="ChEBI" id="CHEBI:78531"/>
        <dbReference type="ChEBI" id="CHEBI:456215"/>
        <dbReference type="EC" id="6.1.1.20"/>
    </reaction>
</comment>
<organism evidence="20 21">
    <name type="scientific">Loigolactobacillus bifermentans DSM 20003</name>
    <dbReference type="NCBI Taxonomy" id="1423726"/>
    <lineage>
        <taxon>Bacteria</taxon>
        <taxon>Bacillati</taxon>
        <taxon>Bacillota</taxon>
        <taxon>Bacilli</taxon>
        <taxon>Lactobacillales</taxon>
        <taxon>Lactobacillaceae</taxon>
        <taxon>Loigolactobacillus</taxon>
    </lineage>
</organism>
<dbReference type="InterPro" id="IPR005121">
    <property type="entry name" value="Fdx_antiC-bd"/>
</dbReference>
<evidence type="ECO:0000256" key="12">
    <source>
        <dbReference type="ARBA" id="ARBA00022917"/>
    </source>
</evidence>
<evidence type="ECO:0000256" key="11">
    <source>
        <dbReference type="ARBA" id="ARBA00022884"/>
    </source>
</evidence>
<dbReference type="InterPro" id="IPR005147">
    <property type="entry name" value="tRNA_synthase_B5-dom"/>
</dbReference>
<dbReference type="Gene3D" id="3.30.56.10">
    <property type="match status" value="2"/>
</dbReference>
<dbReference type="PANTHER" id="PTHR10947:SF0">
    <property type="entry name" value="PHENYLALANINE--TRNA LIGASE BETA SUBUNIT"/>
    <property type="match status" value="1"/>
</dbReference>
<dbReference type="InterPro" id="IPR036690">
    <property type="entry name" value="Fdx_antiC-bd_sf"/>
</dbReference>
<dbReference type="GO" id="GO:0005524">
    <property type="term" value="F:ATP binding"/>
    <property type="evidence" value="ECO:0007669"/>
    <property type="project" value="UniProtKB-UniRule"/>
</dbReference>
<feature type="domain" description="TRNA-binding" evidence="17">
    <location>
        <begin position="39"/>
        <end position="154"/>
    </location>
</feature>
<dbReference type="NCBIfam" id="TIGR00472">
    <property type="entry name" value="pheT_bact"/>
    <property type="match status" value="1"/>
</dbReference>
<evidence type="ECO:0000256" key="15">
    <source>
        <dbReference type="HAMAP-Rule" id="MF_00283"/>
    </source>
</evidence>
<keyword evidence="13 15" id="KW-0030">Aminoacyl-tRNA synthetase</keyword>
<dbReference type="Pfam" id="PF03147">
    <property type="entry name" value="FDX-ACB"/>
    <property type="match status" value="1"/>
</dbReference>
<dbReference type="Proteomes" id="UP000051461">
    <property type="component" value="Unassembled WGS sequence"/>
</dbReference>
<evidence type="ECO:0000256" key="10">
    <source>
        <dbReference type="ARBA" id="ARBA00022842"/>
    </source>
</evidence>
<dbReference type="AlphaFoldDB" id="A0A0R1HA92"/>
<comment type="subunit">
    <text evidence="3 15">Tetramer of two alpha and two beta subunits.</text>
</comment>
<dbReference type="FunFam" id="3.50.40.10:FF:000001">
    <property type="entry name" value="Phenylalanine--tRNA ligase beta subunit"/>
    <property type="match status" value="1"/>
</dbReference>
<feature type="domain" description="FDX-ACB" evidence="18">
    <location>
        <begin position="713"/>
        <end position="806"/>
    </location>
</feature>
<dbReference type="GO" id="GO:0000049">
    <property type="term" value="F:tRNA binding"/>
    <property type="evidence" value="ECO:0007669"/>
    <property type="project" value="UniProtKB-UniRule"/>
</dbReference>
<dbReference type="Gene3D" id="3.30.70.380">
    <property type="entry name" value="Ferrodoxin-fold anticodon-binding domain"/>
    <property type="match status" value="1"/>
</dbReference>
<keyword evidence="4 15" id="KW-0963">Cytoplasm</keyword>
<dbReference type="InterPro" id="IPR009061">
    <property type="entry name" value="DNA-bd_dom_put_sf"/>
</dbReference>
<dbReference type="GO" id="GO:0004826">
    <property type="term" value="F:phenylalanine-tRNA ligase activity"/>
    <property type="evidence" value="ECO:0007669"/>
    <property type="project" value="UniProtKB-UniRule"/>
</dbReference>
<dbReference type="InterPro" id="IPR045060">
    <property type="entry name" value="Phe-tRNA-ligase_IIc_bsu"/>
</dbReference>
<dbReference type="PATRIC" id="fig|1423726.3.peg.2742"/>
<keyword evidence="6 15" id="KW-0436">Ligase</keyword>
<keyword evidence="8 15" id="KW-0547">Nucleotide-binding</keyword>
<dbReference type="InterPro" id="IPR004532">
    <property type="entry name" value="Phe-tRNA-ligase_IIc_bsu_bact"/>
</dbReference>
<dbReference type="SMART" id="SM00873">
    <property type="entry name" value="B3_4"/>
    <property type="match status" value="1"/>
</dbReference>